<evidence type="ECO:0000313" key="2">
    <source>
        <dbReference type="EMBL" id="AAP77003.1"/>
    </source>
</evidence>
<protein>
    <submittedName>
        <fullName evidence="2">Uncharacterized protein</fullName>
    </submittedName>
</protein>
<keyword evidence="1" id="KW-0812">Transmembrane</keyword>
<name>Q7VJ37_HELHP</name>
<keyword evidence="3" id="KW-1185">Reference proteome</keyword>
<keyword evidence="1" id="KW-1133">Transmembrane helix</keyword>
<evidence type="ECO:0000256" key="1">
    <source>
        <dbReference type="SAM" id="Phobius"/>
    </source>
</evidence>
<feature type="transmembrane region" description="Helical" evidence="1">
    <location>
        <begin position="49"/>
        <end position="76"/>
    </location>
</feature>
<dbReference type="STRING" id="235279.HH_0406"/>
<evidence type="ECO:0000313" key="3">
    <source>
        <dbReference type="Proteomes" id="UP000002495"/>
    </source>
</evidence>
<keyword evidence="1" id="KW-0472">Membrane</keyword>
<dbReference type="KEGG" id="hhe:HH_0406"/>
<gene>
    <name evidence="2" type="ordered locus">HH_0406</name>
</gene>
<proteinExistence type="predicted"/>
<dbReference type="EMBL" id="AE017125">
    <property type="protein sequence ID" value="AAP77003.1"/>
    <property type="molecule type" value="Genomic_DNA"/>
</dbReference>
<dbReference type="HOGENOM" id="CLU_2569140_0_0_7"/>
<accession>Q7VJ37</accession>
<sequence length="81" mass="9379">MHSFKGFAYPIDKHTDNTIATFTIFFNITFSSHIYSLKNILKIIANKQMILLISFGNLSLMELKLLHLIIVINTLFNKYLS</sequence>
<feature type="transmembrane region" description="Helical" evidence="1">
    <location>
        <begin position="19"/>
        <end position="37"/>
    </location>
</feature>
<reference evidence="2 3" key="1">
    <citation type="journal article" date="2003" name="Proc. Natl. Acad. Sci. U.S.A.">
        <title>The complete genome sequence of the carcinogenic bacterium Helicobacter hepaticus.</title>
        <authorList>
            <person name="Suerbaum S."/>
            <person name="Josenhans C."/>
            <person name="Sterzenbach T."/>
            <person name="Drescher B."/>
            <person name="Brandt P."/>
            <person name="Bell M."/>
            <person name="Droege M."/>
            <person name="Fartmann B."/>
            <person name="Fischer H.-P."/>
            <person name="Ge Z."/>
            <person name="Hoerster A."/>
            <person name="Holland R."/>
            <person name="Klein K."/>
            <person name="Koenig J."/>
            <person name="Macko L."/>
            <person name="Mendz G.L."/>
            <person name="Nyakatura G."/>
            <person name="Schauer D.B."/>
            <person name="Shen Z."/>
            <person name="Weber J."/>
            <person name="Frosch M."/>
            <person name="Fox J.G."/>
        </authorList>
    </citation>
    <scope>NUCLEOTIDE SEQUENCE [LARGE SCALE GENOMIC DNA]</scope>
    <source>
        <strain evidence="3">ATCC 51449 / 3B1</strain>
    </source>
</reference>
<dbReference type="AlphaFoldDB" id="Q7VJ37"/>
<organism evidence="2 3">
    <name type="scientific">Helicobacter hepaticus (strain ATCC 51449 / 3B1)</name>
    <dbReference type="NCBI Taxonomy" id="235279"/>
    <lineage>
        <taxon>Bacteria</taxon>
        <taxon>Pseudomonadati</taxon>
        <taxon>Campylobacterota</taxon>
        <taxon>Epsilonproteobacteria</taxon>
        <taxon>Campylobacterales</taxon>
        <taxon>Helicobacteraceae</taxon>
        <taxon>Helicobacter</taxon>
    </lineage>
</organism>
<dbReference type="Proteomes" id="UP000002495">
    <property type="component" value="Chromosome"/>
</dbReference>